<dbReference type="SUPFAM" id="SSF53850">
    <property type="entry name" value="Periplasmic binding protein-like II"/>
    <property type="match status" value="1"/>
</dbReference>
<accession>A0A852RZU6</accession>
<comment type="caution">
    <text evidence="6">The sequence shown here is derived from an EMBL/GenBank/DDBJ whole genome shotgun (WGS) entry which is preliminary data.</text>
</comment>
<dbReference type="GO" id="GO:0003677">
    <property type="term" value="F:DNA binding"/>
    <property type="evidence" value="ECO:0007669"/>
    <property type="project" value="UniProtKB-KW"/>
</dbReference>
<comment type="similarity">
    <text evidence="1">Belongs to the LysR transcriptional regulatory family.</text>
</comment>
<name>A0A852RZU6_9ACTN</name>
<dbReference type="SUPFAM" id="SSF46785">
    <property type="entry name" value="Winged helix' DNA-binding domain"/>
    <property type="match status" value="1"/>
</dbReference>
<evidence type="ECO:0000313" key="7">
    <source>
        <dbReference type="Proteomes" id="UP000582231"/>
    </source>
</evidence>
<dbReference type="EMBL" id="JACCBF010000001">
    <property type="protein sequence ID" value="NYD33364.1"/>
    <property type="molecule type" value="Genomic_DNA"/>
</dbReference>
<evidence type="ECO:0000256" key="3">
    <source>
        <dbReference type="ARBA" id="ARBA00023125"/>
    </source>
</evidence>
<evidence type="ECO:0000256" key="4">
    <source>
        <dbReference type="ARBA" id="ARBA00023163"/>
    </source>
</evidence>
<dbReference type="InterPro" id="IPR050950">
    <property type="entry name" value="HTH-type_LysR_regulators"/>
</dbReference>
<dbReference type="PANTHER" id="PTHR30419">
    <property type="entry name" value="HTH-TYPE TRANSCRIPTIONAL REGULATOR YBHD"/>
    <property type="match status" value="1"/>
</dbReference>
<proteinExistence type="inferred from homology"/>
<gene>
    <name evidence="6" type="ORF">BJ958_004910</name>
</gene>
<evidence type="ECO:0000259" key="5">
    <source>
        <dbReference type="PROSITE" id="PS50931"/>
    </source>
</evidence>
<dbReference type="InterPro" id="IPR000847">
    <property type="entry name" value="LysR_HTH_N"/>
</dbReference>
<dbReference type="GO" id="GO:0003700">
    <property type="term" value="F:DNA-binding transcription factor activity"/>
    <property type="evidence" value="ECO:0007669"/>
    <property type="project" value="InterPro"/>
</dbReference>
<dbReference type="InterPro" id="IPR036390">
    <property type="entry name" value="WH_DNA-bd_sf"/>
</dbReference>
<dbReference type="PANTHER" id="PTHR30419:SF28">
    <property type="entry name" value="HTH-TYPE TRANSCRIPTIONAL REGULATOR BSDA"/>
    <property type="match status" value="1"/>
</dbReference>
<dbReference type="InterPro" id="IPR036388">
    <property type="entry name" value="WH-like_DNA-bd_sf"/>
</dbReference>
<keyword evidence="7" id="KW-1185">Reference proteome</keyword>
<reference evidence="6 7" key="1">
    <citation type="submission" date="2020-07" db="EMBL/GenBank/DDBJ databases">
        <title>Sequencing the genomes of 1000 actinobacteria strains.</title>
        <authorList>
            <person name="Klenk H.-P."/>
        </authorList>
    </citation>
    <scope>NUCLEOTIDE SEQUENCE [LARGE SCALE GENOMIC DNA]</scope>
    <source>
        <strain evidence="6 7">DSM 19082</strain>
    </source>
</reference>
<organism evidence="6 7">
    <name type="scientific">Nocardioides kongjuensis</name>
    <dbReference type="NCBI Taxonomy" id="349522"/>
    <lineage>
        <taxon>Bacteria</taxon>
        <taxon>Bacillati</taxon>
        <taxon>Actinomycetota</taxon>
        <taxon>Actinomycetes</taxon>
        <taxon>Propionibacteriales</taxon>
        <taxon>Nocardioidaceae</taxon>
        <taxon>Nocardioides</taxon>
    </lineage>
</organism>
<evidence type="ECO:0000256" key="2">
    <source>
        <dbReference type="ARBA" id="ARBA00023015"/>
    </source>
</evidence>
<keyword evidence="2" id="KW-0805">Transcription regulation</keyword>
<evidence type="ECO:0000313" key="6">
    <source>
        <dbReference type="EMBL" id="NYD33364.1"/>
    </source>
</evidence>
<dbReference type="Gene3D" id="3.40.190.10">
    <property type="entry name" value="Periplasmic binding protein-like II"/>
    <property type="match status" value="2"/>
</dbReference>
<dbReference type="RefSeq" id="WP_179729418.1">
    <property type="nucleotide sequence ID" value="NZ_BAABEF010000001.1"/>
</dbReference>
<dbReference type="Pfam" id="PF03466">
    <property type="entry name" value="LysR_substrate"/>
    <property type="match status" value="1"/>
</dbReference>
<dbReference type="PRINTS" id="PR00039">
    <property type="entry name" value="HTHLYSR"/>
</dbReference>
<dbReference type="AlphaFoldDB" id="A0A852RZU6"/>
<dbReference type="Gene3D" id="1.10.10.10">
    <property type="entry name" value="Winged helix-like DNA-binding domain superfamily/Winged helix DNA-binding domain"/>
    <property type="match status" value="1"/>
</dbReference>
<sequence>MLVRDLEWIVALADNEHVTDTAAVLRVSQPTLSRALARVEDELGVRLFERVPHGLVTTPDGELVVATAREVLGRYQQLRHELATRHDPESGIVRLAFLDSIATSLVPQILRGFHEQAPLVRVELTQEPGHDMMRDLATGAAELAIMSARPPGDFAWVPLQEERLVVAVGPSHRLRERKVVDLAELADDDLVTTPPGFGHSSLVDGLLADAGVAPPVSFESADLATIEGLVAAGLGVAIVPETMAGVSGTIGLRIRNPRARRTIGLTWRTDRPLAPVATRLRDHVVAHAPYGR</sequence>
<evidence type="ECO:0000256" key="1">
    <source>
        <dbReference type="ARBA" id="ARBA00009437"/>
    </source>
</evidence>
<dbReference type="Proteomes" id="UP000582231">
    <property type="component" value="Unassembled WGS sequence"/>
</dbReference>
<keyword evidence="4" id="KW-0804">Transcription</keyword>
<dbReference type="FunFam" id="1.10.10.10:FF:000001">
    <property type="entry name" value="LysR family transcriptional regulator"/>
    <property type="match status" value="1"/>
</dbReference>
<feature type="domain" description="HTH lysR-type" evidence="5">
    <location>
        <begin position="1"/>
        <end position="58"/>
    </location>
</feature>
<dbReference type="PROSITE" id="PS50931">
    <property type="entry name" value="HTH_LYSR"/>
    <property type="match status" value="1"/>
</dbReference>
<dbReference type="InterPro" id="IPR005119">
    <property type="entry name" value="LysR_subst-bd"/>
</dbReference>
<protein>
    <submittedName>
        <fullName evidence="6">DNA-binding transcriptional LysR family regulator</fullName>
    </submittedName>
</protein>
<keyword evidence="3 6" id="KW-0238">DNA-binding</keyword>
<dbReference type="Pfam" id="PF00126">
    <property type="entry name" value="HTH_1"/>
    <property type="match status" value="1"/>
</dbReference>
<dbReference type="GO" id="GO:0005829">
    <property type="term" value="C:cytosol"/>
    <property type="evidence" value="ECO:0007669"/>
    <property type="project" value="TreeGrafter"/>
</dbReference>